<accession>A0A4P8EJT3</accession>
<keyword evidence="1" id="KW-0614">Plasmid</keyword>
<organism evidence="1 2">
    <name type="scientific">Pseudorhodobacter turbinis</name>
    <dbReference type="NCBI Taxonomy" id="2500533"/>
    <lineage>
        <taxon>Bacteria</taxon>
        <taxon>Pseudomonadati</taxon>
        <taxon>Pseudomonadota</taxon>
        <taxon>Alphaproteobacteria</taxon>
        <taxon>Rhodobacterales</taxon>
        <taxon>Paracoccaceae</taxon>
        <taxon>Pseudorhodobacter</taxon>
    </lineage>
</organism>
<dbReference type="Proteomes" id="UP000298631">
    <property type="component" value="Plasmid unnamed1"/>
</dbReference>
<dbReference type="SUPFAM" id="SSF82171">
    <property type="entry name" value="DPP6 N-terminal domain-like"/>
    <property type="match status" value="1"/>
</dbReference>
<proteinExistence type="predicted"/>
<dbReference type="EMBL" id="CP039965">
    <property type="protein sequence ID" value="QCO57450.1"/>
    <property type="molecule type" value="Genomic_DNA"/>
</dbReference>
<keyword evidence="2" id="KW-1185">Reference proteome</keyword>
<dbReference type="KEGG" id="pseb:EOK75_17200"/>
<protein>
    <submittedName>
        <fullName evidence="1">Uncharacterized protein</fullName>
    </submittedName>
</protein>
<dbReference type="RefSeq" id="WP_137195244.1">
    <property type="nucleotide sequence ID" value="NZ_CP039965.1"/>
</dbReference>
<dbReference type="AlphaFoldDB" id="A0A4P8EJT3"/>
<dbReference type="Gene3D" id="2.130.10.10">
    <property type="entry name" value="YVTN repeat-like/Quinoprotein amine dehydrogenase"/>
    <property type="match status" value="1"/>
</dbReference>
<dbReference type="OrthoDB" id="135039at2"/>
<evidence type="ECO:0000313" key="1">
    <source>
        <dbReference type="EMBL" id="QCO57450.1"/>
    </source>
</evidence>
<sequence length="372" mass="39382">MTLASKLRASGGTKAKSNFTGECAAFTFRDDGENAPISVYKMDPINGFGTKFADPLTTPGYSALGGNAMFSPDQTMVGASLSARGAFVYDWGPTGFGALLHDGTQPSGSQYGTSHGYGFKFSPNNDAFLIARNLGSRVSSFPISAAHVVGAPHDTSSTNLTSTCRAVCFDPSGQAVIIRLNESPWIRAFEWNPVTGFGAAYPDPLIPPEASGSNVQMMSLPEGDVVVYTGFGDATFEKVGAYKWSLAGGWGTKYTSLYPDTNQSARGLAVSKHGIVLYATAVGDYMYGAPFDYATGFGTPYGAASSRMYGGTNCVAINADANMIVATTNKEPYIAVYQFDRDTGYGTRLAEPVAPLEPRISAAVYDCDFGYY</sequence>
<reference evidence="1 2" key="1">
    <citation type="submission" date="2019-05" db="EMBL/GenBank/DDBJ databases">
        <title>Pseudorhodobacter turbinis sp. nov., isolated from the gut of the Korean turban shell.</title>
        <authorList>
            <person name="Jeong Y.-S."/>
            <person name="Kang W.-R."/>
            <person name="Bae J.-W."/>
        </authorList>
    </citation>
    <scope>NUCLEOTIDE SEQUENCE [LARGE SCALE GENOMIC DNA]</scope>
    <source>
        <strain evidence="1 2">S12M18</strain>
        <plasmid evidence="1 2">unnamed1</plasmid>
    </source>
</reference>
<evidence type="ECO:0000313" key="2">
    <source>
        <dbReference type="Proteomes" id="UP000298631"/>
    </source>
</evidence>
<dbReference type="InterPro" id="IPR015943">
    <property type="entry name" value="WD40/YVTN_repeat-like_dom_sf"/>
</dbReference>
<gene>
    <name evidence="1" type="ORF">EOK75_17200</name>
</gene>
<name>A0A4P8EJT3_9RHOB</name>
<geneLocation type="plasmid" evidence="1 2">
    <name>unnamed1</name>
</geneLocation>